<evidence type="ECO:0000313" key="2">
    <source>
        <dbReference type="Proteomes" id="UP000823399"/>
    </source>
</evidence>
<sequence length="233" mass="26659">MTTSKRRYSMACFHRTNARTTSSLSPVLFRSSLPRDGTMIDLIARIKEHLTGNPDCQSAKVCRTSCGQTNECRRGVGSFNFKSTAEFGTRTSCNLWFLTAWARATTTFYVSAISLVSVFPHHIHLKKFPTLPSVSVPFPLDGTRSWHCPERRQPTVVALLGYKETLLRSTSSILMTEFYYDCATYSHYRTGTWQLYPGITQKLDVHRTFRSSILSFTLFVDYFHLHLFCCALY</sequence>
<keyword evidence="2" id="KW-1185">Reference proteome</keyword>
<evidence type="ECO:0000313" key="1">
    <source>
        <dbReference type="EMBL" id="KAG2110953.1"/>
    </source>
</evidence>
<protein>
    <submittedName>
        <fullName evidence="1">Uncharacterized protein</fullName>
    </submittedName>
</protein>
<comment type="caution">
    <text evidence="1">The sequence shown here is derived from an EMBL/GenBank/DDBJ whole genome shotgun (WGS) entry which is preliminary data.</text>
</comment>
<gene>
    <name evidence="1" type="ORF">F5147DRAFT_687995</name>
</gene>
<accession>A0A9P7FB39</accession>
<dbReference type="RefSeq" id="XP_041294427.1">
    <property type="nucleotide sequence ID" value="XM_041436880.1"/>
</dbReference>
<organism evidence="1 2">
    <name type="scientific">Suillus discolor</name>
    <dbReference type="NCBI Taxonomy" id="1912936"/>
    <lineage>
        <taxon>Eukaryota</taxon>
        <taxon>Fungi</taxon>
        <taxon>Dikarya</taxon>
        <taxon>Basidiomycota</taxon>
        <taxon>Agaricomycotina</taxon>
        <taxon>Agaricomycetes</taxon>
        <taxon>Agaricomycetidae</taxon>
        <taxon>Boletales</taxon>
        <taxon>Suillineae</taxon>
        <taxon>Suillaceae</taxon>
        <taxon>Suillus</taxon>
    </lineage>
</organism>
<dbReference type="Proteomes" id="UP000823399">
    <property type="component" value="Unassembled WGS sequence"/>
</dbReference>
<dbReference type="EMBL" id="JABBWM010000019">
    <property type="protein sequence ID" value="KAG2110953.1"/>
    <property type="molecule type" value="Genomic_DNA"/>
</dbReference>
<proteinExistence type="predicted"/>
<reference evidence="1" key="1">
    <citation type="journal article" date="2020" name="New Phytol.">
        <title>Comparative genomics reveals dynamic genome evolution in host specialist ectomycorrhizal fungi.</title>
        <authorList>
            <person name="Lofgren L.A."/>
            <person name="Nguyen N.H."/>
            <person name="Vilgalys R."/>
            <person name="Ruytinx J."/>
            <person name="Liao H.L."/>
            <person name="Branco S."/>
            <person name="Kuo A."/>
            <person name="LaButti K."/>
            <person name="Lipzen A."/>
            <person name="Andreopoulos W."/>
            <person name="Pangilinan J."/>
            <person name="Riley R."/>
            <person name="Hundley H."/>
            <person name="Na H."/>
            <person name="Barry K."/>
            <person name="Grigoriev I.V."/>
            <person name="Stajich J.E."/>
            <person name="Kennedy P.G."/>
        </authorList>
    </citation>
    <scope>NUCLEOTIDE SEQUENCE</scope>
    <source>
        <strain evidence="1">FC423</strain>
    </source>
</reference>
<dbReference type="GeneID" id="64699139"/>
<dbReference type="OrthoDB" id="2693302at2759"/>
<name>A0A9P7FB39_9AGAM</name>
<dbReference type="AlphaFoldDB" id="A0A9P7FB39"/>